<dbReference type="AlphaFoldDB" id="A0A5N6U114"/>
<gene>
    <name evidence="1" type="ORF">BDV25DRAFT_170582</name>
</gene>
<accession>A0A5N6U114</accession>
<name>A0A5N6U114_ASPAV</name>
<reference evidence="1 2" key="1">
    <citation type="submission" date="2019-04" db="EMBL/GenBank/DDBJ databases">
        <title>Friends and foes A comparative genomics study of 23 Aspergillus species from section Flavi.</title>
        <authorList>
            <consortium name="DOE Joint Genome Institute"/>
            <person name="Kjaerbolling I."/>
            <person name="Vesth T."/>
            <person name="Frisvad J.C."/>
            <person name="Nybo J.L."/>
            <person name="Theobald S."/>
            <person name="Kildgaard S."/>
            <person name="Isbrandt T."/>
            <person name="Kuo A."/>
            <person name="Sato A."/>
            <person name="Lyhne E.K."/>
            <person name="Kogle M.E."/>
            <person name="Wiebenga A."/>
            <person name="Kun R.S."/>
            <person name="Lubbers R.J."/>
            <person name="Makela M.R."/>
            <person name="Barry K."/>
            <person name="Chovatia M."/>
            <person name="Clum A."/>
            <person name="Daum C."/>
            <person name="Haridas S."/>
            <person name="He G."/>
            <person name="LaButti K."/>
            <person name="Lipzen A."/>
            <person name="Mondo S."/>
            <person name="Riley R."/>
            <person name="Salamov A."/>
            <person name="Simmons B.A."/>
            <person name="Magnuson J.K."/>
            <person name="Henrissat B."/>
            <person name="Mortensen U.H."/>
            <person name="Larsen T.O."/>
            <person name="Devries R.P."/>
            <person name="Grigoriev I.V."/>
            <person name="Machida M."/>
            <person name="Baker S.E."/>
            <person name="Andersen M.R."/>
        </authorList>
    </citation>
    <scope>NUCLEOTIDE SEQUENCE [LARGE SCALE GENOMIC DNA]</scope>
    <source>
        <strain evidence="1 2">IBT 18842</strain>
    </source>
</reference>
<dbReference type="Proteomes" id="UP000325780">
    <property type="component" value="Unassembled WGS sequence"/>
</dbReference>
<sequence>MESTPLESLPAELRIQILLNCPDLKSVQSIVQASTAYELTYKRIEHELLLNLLNANYDGLVDMVDAVTAIRSSGLYAFDPAHKENIYALLDCWRRSEEICRLQLPSAGYRIEMPNTDEILKLLDLHDIAKYFLDDYSRSALCPVWMNSTRWNSEVLPLSLSIIEKRRFMRGFYRLQIYANIFGHIEYPVHKDHDRIDNNWLDKTFTMEEAWRVLFSPMAPWEIAELGCVWRHIYDKIEPLYTEIADNLMQYRMNQIGFPEEITLPADCIQLDPDDLHQNDLEILPALVATGSTFCFEFIRLESFLDRRDLILSNGRQCVWCFPEICLAADPSHMPLLHPAEQFNFGRDRQGMIGFLETLPPTKRPNLAFSRYWIYDDYPESPVFESYFQMQMGQHLWKWGYAIWEDERLHVWDAPQEYPNP</sequence>
<evidence type="ECO:0000313" key="1">
    <source>
        <dbReference type="EMBL" id="KAE8152313.1"/>
    </source>
</evidence>
<keyword evidence="2" id="KW-1185">Reference proteome</keyword>
<evidence type="ECO:0000313" key="2">
    <source>
        <dbReference type="Proteomes" id="UP000325780"/>
    </source>
</evidence>
<organism evidence="1 2">
    <name type="scientific">Aspergillus avenaceus</name>
    <dbReference type="NCBI Taxonomy" id="36643"/>
    <lineage>
        <taxon>Eukaryota</taxon>
        <taxon>Fungi</taxon>
        <taxon>Dikarya</taxon>
        <taxon>Ascomycota</taxon>
        <taxon>Pezizomycotina</taxon>
        <taxon>Eurotiomycetes</taxon>
        <taxon>Eurotiomycetidae</taxon>
        <taxon>Eurotiales</taxon>
        <taxon>Aspergillaceae</taxon>
        <taxon>Aspergillus</taxon>
        <taxon>Aspergillus subgen. Circumdati</taxon>
    </lineage>
</organism>
<dbReference type="EMBL" id="ML742055">
    <property type="protein sequence ID" value="KAE8152313.1"/>
    <property type="molecule type" value="Genomic_DNA"/>
</dbReference>
<dbReference type="OrthoDB" id="5427059at2759"/>
<protein>
    <submittedName>
        <fullName evidence="1">Uncharacterized protein</fullName>
    </submittedName>
</protein>
<proteinExistence type="predicted"/>